<dbReference type="Proteomes" id="UP000027443">
    <property type="component" value="Unassembled WGS sequence"/>
</dbReference>
<keyword evidence="2" id="KW-1185">Reference proteome</keyword>
<name>A0ABR4SFU8_9ACTN</name>
<reference evidence="1 2" key="1">
    <citation type="submission" date="2014-03" db="EMBL/GenBank/DDBJ databases">
        <title>Genome Sequence of Streptomyces wadayamensis A23 strain, an endophytic actinobacteria from Citrus reticulata.</title>
        <authorList>
            <person name="de Oliveira L.G."/>
            <person name="Tormet G.D."/>
            <person name="Marcon J."/>
            <person name="Samborsky M."/>
            <person name="Araujo W.L."/>
            <person name="de Azevedo J.L."/>
        </authorList>
    </citation>
    <scope>NUCLEOTIDE SEQUENCE [LARGE SCALE GENOMIC DNA]</scope>
    <source>
        <strain evidence="1 2">A23</strain>
    </source>
</reference>
<proteinExistence type="predicted"/>
<evidence type="ECO:0000313" key="1">
    <source>
        <dbReference type="EMBL" id="KDR64075.1"/>
    </source>
</evidence>
<gene>
    <name evidence="1" type="ORF">DC60_31245</name>
</gene>
<dbReference type="EMBL" id="JHDU01000005">
    <property type="protein sequence ID" value="KDR64075.1"/>
    <property type="molecule type" value="Genomic_DNA"/>
</dbReference>
<sequence>MQQGGHPSEDVLVVAQDLRHGLYAGEGADQDVGCLGDVDVGEEFPLRLGLFEEFPDDGSPVREGSLTVDLLRFPVQ</sequence>
<accession>A0ABR4SFU8</accession>
<organism evidence="1 2">
    <name type="scientific">Streptomyces wadayamensis</name>
    <dbReference type="NCBI Taxonomy" id="141454"/>
    <lineage>
        <taxon>Bacteria</taxon>
        <taxon>Bacillati</taxon>
        <taxon>Actinomycetota</taxon>
        <taxon>Actinomycetes</taxon>
        <taxon>Kitasatosporales</taxon>
        <taxon>Streptomycetaceae</taxon>
        <taxon>Streptomyces</taxon>
    </lineage>
</organism>
<evidence type="ECO:0000313" key="2">
    <source>
        <dbReference type="Proteomes" id="UP000027443"/>
    </source>
</evidence>
<dbReference type="RefSeq" id="WP_049977410.1">
    <property type="nucleotide sequence ID" value="NZ_JHDU01000005.1"/>
</dbReference>
<comment type="caution">
    <text evidence="1">The sequence shown here is derived from an EMBL/GenBank/DDBJ whole genome shotgun (WGS) entry which is preliminary data.</text>
</comment>
<protein>
    <submittedName>
        <fullName evidence="1">Uncharacterized protein</fullName>
    </submittedName>
</protein>